<keyword evidence="1" id="KW-0472">Membrane</keyword>
<keyword evidence="4" id="KW-1185">Reference proteome</keyword>
<dbReference type="EMBL" id="JBHTBH010000007">
    <property type="protein sequence ID" value="MFC7329387.1"/>
    <property type="molecule type" value="Genomic_DNA"/>
</dbReference>
<evidence type="ECO:0000313" key="3">
    <source>
        <dbReference type="EMBL" id="MFC7329387.1"/>
    </source>
</evidence>
<evidence type="ECO:0000313" key="4">
    <source>
        <dbReference type="Proteomes" id="UP001596540"/>
    </source>
</evidence>
<evidence type="ECO:0000256" key="1">
    <source>
        <dbReference type="SAM" id="Phobius"/>
    </source>
</evidence>
<protein>
    <submittedName>
        <fullName evidence="3">DUF1707 domain-containing protein</fullName>
    </submittedName>
</protein>
<gene>
    <name evidence="3" type="ORF">ACFQRF_16765</name>
</gene>
<dbReference type="InterPro" id="IPR012551">
    <property type="entry name" value="DUF1707_SHOCT-like"/>
</dbReference>
<proteinExistence type="predicted"/>
<dbReference type="Pfam" id="PF08044">
    <property type="entry name" value="DUF1707"/>
    <property type="match status" value="1"/>
</dbReference>
<feature type="domain" description="DUF1707" evidence="2">
    <location>
        <begin position="8"/>
        <end position="60"/>
    </location>
</feature>
<evidence type="ECO:0000259" key="2">
    <source>
        <dbReference type="Pfam" id="PF08044"/>
    </source>
</evidence>
<dbReference type="PANTHER" id="PTHR40763">
    <property type="entry name" value="MEMBRANE PROTEIN-RELATED"/>
    <property type="match status" value="1"/>
</dbReference>
<accession>A0ABW2KJS2</accession>
<dbReference type="Proteomes" id="UP001596540">
    <property type="component" value="Unassembled WGS sequence"/>
</dbReference>
<sequence length="155" mass="17673">MSEISPETRASDADRDRVARRLQEHFAQGRLENEDFTERLTRVYRARTEAELDLITADLPERDLADLRPAPRRTSARPPRRRGVLREPTVLIPWLIWGGVNTLCFTIWLITVATGAHDGYPWWIWVAAPWGVVMLFVTLGIAAVRRSVEPEDGDG</sequence>
<reference evidence="4" key="1">
    <citation type="journal article" date="2019" name="Int. J. Syst. Evol. Microbiol.">
        <title>The Global Catalogue of Microorganisms (GCM) 10K type strain sequencing project: providing services to taxonomists for standard genome sequencing and annotation.</title>
        <authorList>
            <consortium name="The Broad Institute Genomics Platform"/>
            <consortium name="The Broad Institute Genome Sequencing Center for Infectious Disease"/>
            <person name="Wu L."/>
            <person name="Ma J."/>
        </authorList>
    </citation>
    <scope>NUCLEOTIDE SEQUENCE [LARGE SCALE GENOMIC DNA]</scope>
    <source>
        <strain evidence="4">CGMCC 4.7382</strain>
    </source>
</reference>
<keyword evidence="1" id="KW-0812">Transmembrane</keyword>
<dbReference type="PANTHER" id="PTHR40763:SF4">
    <property type="entry name" value="DUF1707 DOMAIN-CONTAINING PROTEIN"/>
    <property type="match status" value="1"/>
</dbReference>
<feature type="transmembrane region" description="Helical" evidence="1">
    <location>
        <begin position="122"/>
        <end position="144"/>
    </location>
</feature>
<dbReference type="RefSeq" id="WP_379872097.1">
    <property type="nucleotide sequence ID" value="NZ_JBHTBH010000007.1"/>
</dbReference>
<feature type="transmembrane region" description="Helical" evidence="1">
    <location>
        <begin position="90"/>
        <end position="110"/>
    </location>
</feature>
<comment type="caution">
    <text evidence="3">The sequence shown here is derived from an EMBL/GenBank/DDBJ whole genome shotgun (WGS) entry which is preliminary data.</text>
</comment>
<keyword evidence="1" id="KW-1133">Transmembrane helix</keyword>
<organism evidence="3 4">
    <name type="scientific">Marinactinospora rubrisoli</name>
    <dbReference type="NCBI Taxonomy" id="2715399"/>
    <lineage>
        <taxon>Bacteria</taxon>
        <taxon>Bacillati</taxon>
        <taxon>Actinomycetota</taxon>
        <taxon>Actinomycetes</taxon>
        <taxon>Streptosporangiales</taxon>
        <taxon>Nocardiopsidaceae</taxon>
        <taxon>Marinactinospora</taxon>
    </lineage>
</organism>
<name>A0ABW2KJS2_9ACTN</name>